<dbReference type="AlphaFoldDB" id="A0A1G1Z8W9"/>
<gene>
    <name evidence="1" type="ORF">A3B23_00190</name>
</gene>
<comment type="caution">
    <text evidence="1">The sequence shown here is derived from an EMBL/GenBank/DDBJ whole genome shotgun (WGS) entry which is preliminary data.</text>
</comment>
<evidence type="ECO:0000313" key="2">
    <source>
        <dbReference type="Proteomes" id="UP000178744"/>
    </source>
</evidence>
<dbReference type="Proteomes" id="UP000178744">
    <property type="component" value="Unassembled WGS sequence"/>
</dbReference>
<dbReference type="STRING" id="1797690.A3B23_00190"/>
<reference evidence="1 2" key="1">
    <citation type="journal article" date="2016" name="Nat. Commun.">
        <title>Thousands of microbial genomes shed light on interconnected biogeochemical processes in an aquifer system.</title>
        <authorList>
            <person name="Anantharaman K."/>
            <person name="Brown C.T."/>
            <person name="Hug L.A."/>
            <person name="Sharon I."/>
            <person name="Castelle C.J."/>
            <person name="Probst A.J."/>
            <person name="Thomas B.C."/>
            <person name="Singh A."/>
            <person name="Wilkins M.J."/>
            <person name="Karaoz U."/>
            <person name="Brodie E.L."/>
            <person name="Williams K.H."/>
            <person name="Hubbard S.S."/>
            <person name="Banfield J.F."/>
        </authorList>
    </citation>
    <scope>NUCLEOTIDE SEQUENCE [LARGE SCALE GENOMIC DNA]</scope>
</reference>
<name>A0A1G1Z8W9_9BACT</name>
<evidence type="ECO:0000313" key="1">
    <source>
        <dbReference type="EMBL" id="OGY60310.1"/>
    </source>
</evidence>
<sequence length="499" mass="50439">MKNKIFLSIISLFVGGALFSGVIAWAAPGFFLQGGNSFLEIATLGTTDNFDLRVITNNAEKLRILTGGNVGIGTTSPSSKLHVVGTGNITGNTTVGGTLSVTGASTLFGGLTLTCAGCITDANLANTLTGKTYNGLTVSTTTGILTLSNGSTLATSGPNSITLTSTGATNITLPTSGTLVNTGVTALSSLASIGTITTGVWNGSTIGVANGGTGATTFTDGGVLIGNGTSTVQATSAGTAGQVLTSNGAGNDPTFQAPDGFSLLASGSFSSTTSATFTVDPATDIFTSNAHGLINGDKVKVSSTGTLPSPLGTNGGYFVIEKTTNTFKLAQDIPYGISVAITDAGTGTHTWTNALGSMNISFTPKNNLHIVAQITAPSASADLRAMVNTDGGNNYGLSQLTAGSALSTQSTQPYWRELGGAGSTNERFMILDLVNWAAYRKHGQFSGQVEGNQGTVAGVPVFGSVIWNNTSEQISNLLFFCNGAIAFGTGSKIWIYGAD</sequence>
<dbReference type="EMBL" id="MHIY01000003">
    <property type="protein sequence ID" value="OGY60310.1"/>
    <property type="molecule type" value="Genomic_DNA"/>
</dbReference>
<protein>
    <submittedName>
        <fullName evidence="1">Uncharacterized protein</fullName>
    </submittedName>
</protein>
<organism evidence="1 2">
    <name type="scientific">Candidatus Colwellbacteria bacterium RIFCSPLOWO2_01_FULL_48_10</name>
    <dbReference type="NCBI Taxonomy" id="1797690"/>
    <lineage>
        <taxon>Bacteria</taxon>
        <taxon>Candidatus Colwelliibacteriota</taxon>
    </lineage>
</organism>
<proteinExistence type="predicted"/>
<accession>A0A1G1Z8W9</accession>